<dbReference type="AlphaFoldDB" id="A0A382QKV6"/>
<evidence type="ECO:0000256" key="2">
    <source>
        <dbReference type="ARBA" id="ARBA00022963"/>
    </source>
</evidence>
<feature type="non-terminal residue" evidence="5">
    <location>
        <position position="331"/>
    </location>
</feature>
<feature type="non-terminal residue" evidence="5">
    <location>
        <position position="1"/>
    </location>
</feature>
<dbReference type="GO" id="GO:0016042">
    <property type="term" value="P:lipid catabolic process"/>
    <property type="evidence" value="ECO:0007669"/>
    <property type="project" value="UniProtKB-KW"/>
</dbReference>
<evidence type="ECO:0000259" key="4">
    <source>
        <dbReference type="PROSITE" id="PS50035"/>
    </source>
</evidence>
<feature type="domain" description="PLD phosphodiesterase" evidence="4">
    <location>
        <begin position="169"/>
        <end position="196"/>
    </location>
</feature>
<sequence length="331" mass="36251">AFVYGSGFAEIPGWDGLALQMPPSDAGLILMRGDGCNVLPDTDTSADWEYRWLRLGSSLFCDSGYFVTDGSVIPVTSPVGSLFQMVEWINAATTSLHLHVYQFDSPELYNAIEGAVIRGVDCTILLEGDILGDAADSTDQRGWADELANAGCNVLWMVEPDGVNAPMGPYRYIHSKVAVRDGDSVWIGSGNWKRSTFPLDGVTGNRDSGVIINSQDVADLVMTRMLWDENESQRHIINLDDAPASMGRPTGWVRPTASTEFGPAEPMPLIYDGPFGAVLLTCPDDCIQSLVWMIDHAHETLDISVQYFDLGWHWGYGDNPLIEAVERAANR</sequence>
<evidence type="ECO:0000313" key="5">
    <source>
        <dbReference type="EMBL" id="SVC85535.1"/>
    </source>
</evidence>
<accession>A0A382QKV6</accession>
<keyword evidence="1" id="KW-0378">Hydrolase</keyword>
<keyword evidence="3" id="KW-0443">Lipid metabolism</keyword>
<keyword evidence="2" id="KW-0442">Lipid degradation</keyword>
<evidence type="ECO:0000256" key="1">
    <source>
        <dbReference type="ARBA" id="ARBA00022801"/>
    </source>
</evidence>
<name>A0A382QKV6_9ZZZZ</name>
<proteinExistence type="predicted"/>
<reference evidence="5" key="1">
    <citation type="submission" date="2018-05" db="EMBL/GenBank/DDBJ databases">
        <authorList>
            <person name="Lanie J.A."/>
            <person name="Ng W.-L."/>
            <person name="Kazmierczak K.M."/>
            <person name="Andrzejewski T.M."/>
            <person name="Davidsen T.M."/>
            <person name="Wayne K.J."/>
            <person name="Tettelin H."/>
            <person name="Glass J.I."/>
            <person name="Rusch D."/>
            <person name="Podicherti R."/>
            <person name="Tsui H.-C.T."/>
            <person name="Winkler M.E."/>
        </authorList>
    </citation>
    <scope>NUCLEOTIDE SEQUENCE</scope>
</reference>
<dbReference type="GO" id="GO:0034587">
    <property type="term" value="P:piRNA processing"/>
    <property type="evidence" value="ECO:0007669"/>
    <property type="project" value="TreeGrafter"/>
</dbReference>
<dbReference type="Gene3D" id="3.30.870.10">
    <property type="entry name" value="Endonuclease Chain A"/>
    <property type="match status" value="1"/>
</dbReference>
<gene>
    <name evidence="5" type="ORF">METZ01_LOCUS338389</name>
</gene>
<protein>
    <recommendedName>
        <fullName evidence="4">PLD phosphodiesterase domain-containing protein</fullName>
    </recommendedName>
</protein>
<dbReference type="InterPro" id="IPR001736">
    <property type="entry name" value="PLipase_D/transphosphatidylase"/>
</dbReference>
<dbReference type="EMBL" id="UINC01114900">
    <property type="protein sequence ID" value="SVC85535.1"/>
    <property type="molecule type" value="Genomic_DNA"/>
</dbReference>
<dbReference type="PANTHER" id="PTHR43856:SF1">
    <property type="entry name" value="MITOCHONDRIAL CARDIOLIPIN HYDROLASE"/>
    <property type="match status" value="1"/>
</dbReference>
<dbReference type="PANTHER" id="PTHR43856">
    <property type="entry name" value="CARDIOLIPIN HYDROLASE"/>
    <property type="match status" value="1"/>
</dbReference>
<organism evidence="5">
    <name type="scientific">marine metagenome</name>
    <dbReference type="NCBI Taxonomy" id="408172"/>
    <lineage>
        <taxon>unclassified sequences</taxon>
        <taxon>metagenomes</taxon>
        <taxon>ecological metagenomes</taxon>
    </lineage>
</organism>
<dbReference type="PROSITE" id="PS50035">
    <property type="entry name" value="PLD"/>
    <property type="match status" value="1"/>
</dbReference>
<dbReference type="SUPFAM" id="SSF56024">
    <property type="entry name" value="Phospholipase D/nuclease"/>
    <property type="match status" value="2"/>
</dbReference>
<dbReference type="InterPro" id="IPR051406">
    <property type="entry name" value="PLD_domain"/>
</dbReference>
<evidence type="ECO:0000256" key="3">
    <source>
        <dbReference type="ARBA" id="ARBA00023098"/>
    </source>
</evidence>
<dbReference type="InterPro" id="IPR025202">
    <property type="entry name" value="PLD-like_dom"/>
</dbReference>
<dbReference type="GO" id="GO:0005739">
    <property type="term" value="C:mitochondrion"/>
    <property type="evidence" value="ECO:0007669"/>
    <property type="project" value="TreeGrafter"/>
</dbReference>
<dbReference type="Pfam" id="PF13091">
    <property type="entry name" value="PLDc_2"/>
    <property type="match status" value="1"/>
</dbReference>
<dbReference type="GO" id="GO:0016891">
    <property type="term" value="F:RNA endonuclease activity producing 5'-phosphomonoesters, hydrolytic mechanism"/>
    <property type="evidence" value="ECO:0007669"/>
    <property type="project" value="TreeGrafter"/>
</dbReference>